<dbReference type="InterPro" id="IPR014008">
    <property type="entry name" value="Cbl_synth_MTase_CbiT"/>
</dbReference>
<dbReference type="InterPro" id="IPR014777">
    <property type="entry name" value="4pyrrole_Mease_sub1"/>
</dbReference>
<dbReference type="AlphaFoldDB" id="A0A917BYN9"/>
<dbReference type="RefSeq" id="WP_188663845.1">
    <property type="nucleotide sequence ID" value="NZ_BMHV01000010.1"/>
</dbReference>
<evidence type="ECO:0000256" key="4">
    <source>
        <dbReference type="ARBA" id="ARBA00022679"/>
    </source>
</evidence>
<dbReference type="GO" id="GO:0009236">
    <property type="term" value="P:cobalamin biosynthetic process"/>
    <property type="evidence" value="ECO:0007669"/>
    <property type="project" value="UniProtKB-KW"/>
</dbReference>
<keyword evidence="4" id="KW-0808">Transferase</keyword>
<evidence type="ECO:0000256" key="5">
    <source>
        <dbReference type="ARBA" id="ARBA00022691"/>
    </source>
</evidence>
<protein>
    <submittedName>
        <fullName evidence="7">Precorrin-6Y C(5,15)-methyltransferase [decarboxylating]</fullName>
    </submittedName>
</protein>
<dbReference type="PIRSF" id="PIRSF036428">
    <property type="entry name" value="CobL"/>
    <property type="match status" value="1"/>
</dbReference>
<dbReference type="InterPro" id="IPR012818">
    <property type="entry name" value="CbiE"/>
</dbReference>
<evidence type="ECO:0000256" key="1">
    <source>
        <dbReference type="ARBA" id="ARBA00004953"/>
    </source>
</evidence>
<evidence type="ECO:0000259" key="6">
    <source>
        <dbReference type="Pfam" id="PF00590"/>
    </source>
</evidence>
<evidence type="ECO:0000313" key="8">
    <source>
        <dbReference type="Proteomes" id="UP000632498"/>
    </source>
</evidence>
<keyword evidence="3" id="KW-0489">Methyltransferase</keyword>
<dbReference type="InterPro" id="IPR050714">
    <property type="entry name" value="Cobalamin_biosynth_MTase"/>
</dbReference>
<dbReference type="PANTHER" id="PTHR43182:SF1">
    <property type="entry name" value="COBALT-PRECORRIN-7 C(5)-METHYLTRANSFERASE"/>
    <property type="match status" value="1"/>
</dbReference>
<dbReference type="SUPFAM" id="SSF53335">
    <property type="entry name" value="S-adenosyl-L-methionine-dependent methyltransferases"/>
    <property type="match status" value="1"/>
</dbReference>
<dbReference type="InterPro" id="IPR006365">
    <property type="entry name" value="Cbl_synth_CobL"/>
</dbReference>
<dbReference type="InterPro" id="IPR029063">
    <property type="entry name" value="SAM-dependent_MTases_sf"/>
</dbReference>
<dbReference type="CDD" id="cd11644">
    <property type="entry name" value="Precorrin-6Y-MT"/>
    <property type="match status" value="1"/>
</dbReference>
<dbReference type="NCBIfam" id="TIGR02467">
    <property type="entry name" value="CbiE"/>
    <property type="match status" value="1"/>
</dbReference>
<evidence type="ECO:0000313" key="7">
    <source>
        <dbReference type="EMBL" id="GGF63599.1"/>
    </source>
</evidence>
<dbReference type="Gene3D" id="3.40.50.150">
    <property type="entry name" value="Vaccinia Virus protein VP39"/>
    <property type="match status" value="1"/>
</dbReference>
<dbReference type="SUPFAM" id="SSF53790">
    <property type="entry name" value="Tetrapyrrole methylase"/>
    <property type="match status" value="1"/>
</dbReference>
<reference evidence="7" key="1">
    <citation type="journal article" date="2014" name="Int. J. Syst. Evol. Microbiol.">
        <title>Complete genome sequence of Corynebacterium casei LMG S-19264T (=DSM 44701T), isolated from a smear-ripened cheese.</title>
        <authorList>
            <consortium name="US DOE Joint Genome Institute (JGI-PGF)"/>
            <person name="Walter F."/>
            <person name="Albersmeier A."/>
            <person name="Kalinowski J."/>
            <person name="Ruckert C."/>
        </authorList>
    </citation>
    <scope>NUCLEOTIDE SEQUENCE</scope>
    <source>
        <strain evidence="7">CGMCC 1.15254</strain>
    </source>
</reference>
<evidence type="ECO:0000256" key="2">
    <source>
        <dbReference type="ARBA" id="ARBA00022573"/>
    </source>
</evidence>
<keyword evidence="8" id="KW-1185">Reference proteome</keyword>
<comment type="pathway">
    <text evidence="1">Cofactor biosynthesis; adenosylcobalamin biosynthesis.</text>
</comment>
<dbReference type="EMBL" id="BMHV01000010">
    <property type="protein sequence ID" value="GGF63599.1"/>
    <property type="molecule type" value="Genomic_DNA"/>
</dbReference>
<sequence length="396" mass="42519">MIHIIGIGEDGLDGVNPTSRALIESADVLVGGERHLDMVTTLAEKISWGSGLNHGIEAIKDRLDKSIVVLATGEPLWFGIGTTLLKHFDKRDITIHPANGAFSLAAARMGWAIPDCVCMTIHGRALESLNRYVADGVKILILSRDGKSPIEVADLLAKYGYGASRLNVFEHMGGEKENHLQGSATGWTAKVADLNTIAVECVAEEKARRLPVTNGLDDDLFEHDGQLTKREVRAVTLSSLAPQPGELLWDVGAGCGSIAIEWMRAHPKCHAIAIEQNDKRRSMIAHNGAALGVPTLEIVDGRVPNALHGLPQPDAVFVGGGISIPGLLETCWNVLPIGGRLVANAVTLEAEREMLHFAHKFGARLTRIAVSREENVGTMTALKPMAPVLQLSALKE</sequence>
<dbReference type="Gene3D" id="3.40.1010.10">
    <property type="entry name" value="Cobalt-precorrin-4 Transmethylase, Domain 1"/>
    <property type="match status" value="1"/>
</dbReference>
<feature type="domain" description="Tetrapyrrole methylase" evidence="6">
    <location>
        <begin position="1"/>
        <end position="183"/>
    </location>
</feature>
<organism evidence="7 8">
    <name type="scientific">Terasakiella brassicae</name>
    <dbReference type="NCBI Taxonomy" id="1634917"/>
    <lineage>
        <taxon>Bacteria</taxon>
        <taxon>Pseudomonadati</taxon>
        <taxon>Pseudomonadota</taxon>
        <taxon>Alphaproteobacteria</taxon>
        <taxon>Rhodospirillales</taxon>
        <taxon>Terasakiellaceae</taxon>
        <taxon>Terasakiella</taxon>
    </lineage>
</organism>
<dbReference type="InterPro" id="IPR000878">
    <property type="entry name" value="4pyrrol_Mease"/>
</dbReference>
<comment type="caution">
    <text evidence="7">The sequence shown here is derived from an EMBL/GenBank/DDBJ whole genome shotgun (WGS) entry which is preliminary data.</text>
</comment>
<proteinExistence type="predicted"/>
<dbReference type="InterPro" id="IPR035996">
    <property type="entry name" value="4pyrrol_Methylase_sf"/>
</dbReference>
<keyword evidence="5" id="KW-0949">S-adenosyl-L-methionine</keyword>
<dbReference type="NCBIfam" id="TIGR02469">
    <property type="entry name" value="CbiT"/>
    <property type="match status" value="1"/>
</dbReference>
<dbReference type="GO" id="GO:0032259">
    <property type="term" value="P:methylation"/>
    <property type="evidence" value="ECO:0007669"/>
    <property type="project" value="UniProtKB-KW"/>
</dbReference>
<reference evidence="7" key="2">
    <citation type="submission" date="2020-09" db="EMBL/GenBank/DDBJ databases">
        <authorList>
            <person name="Sun Q."/>
            <person name="Zhou Y."/>
        </authorList>
    </citation>
    <scope>NUCLEOTIDE SEQUENCE</scope>
    <source>
        <strain evidence="7">CGMCC 1.15254</strain>
    </source>
</reference>
<keyword evidence="2" id="KW-0169">Cobalamin biosynthesis</keyword>
<dbReference type="CDD" id="cd02440">
    <property type="entry name" value="AdoMet_MTases"/>
    <property type="match status" value="1"/>
</dbReference>
<dbReference type="PANTHER" id="PTHR43182">
    <property type="entry name" value="COBALT-PRECORRIN-6B C(15)-METHYLTRANSFERASE (DECARBOXYLATING)"/>
    <property type="match status" value="1"/>
</dbReference>
<gene>
    <name evidence="7" type="primary">cobL</name>
    <name evidence="7" type="ORF">GCM10011332_16960</name>
</gene>
<name>A0A917BYN9_9PROT</name>
<dbReference type="Proteomes" id="UP000632498">
    <property type="component" value="Unassembled WGS sequence"/>
</dbReference>
<dbReference type="GO" id="GO:0008276">
    <property type="term" value="F:protein methyltransferase activity"/>
    <property type="evidence" value="ECO:0007669"/>
    <property type="project" value="InterPro"/>
</dbReference>
<dbReference type="Pfam" id="PF00590">
    <property type="entry name" value="TP_methylase"/>
    <property type="match status" value="1"/>
</dbReference>
<evidence type="ECO:0000256" key="3">
    <source>
        <dbReference type="ARBA" id="ARBA00022603"/>
    </source>
</evidence>
<accession>A0A917BYN9</accession>